<dbReference type="InterPro" id="IPR043732">
    <property type="entry name" value="DUF5675"/>
</dbReference>
<evidence type="ECO:0000259" key="1">
    <source>
        <dbReference type="Pfam" id="PF18925"/>
    </source>
</evidence>
<protein>
    <submittedName>
        <fullName evidence="2">DUF5675 family protein</fullName>
    </submittedName>
</protein>
<reference evidence="2 3" key="1">
    <citation type="submission" date="2024-02" db="EMBL/GenBank/DDBJ databases">
        <title>Genome and pathogenicity analysis of Helicobacter mastomyrinus isolated from mice.</title>
        <authorList>
            <person name="Zhu L."/>
        </authorList>
    </citation>
    <scope>NUCLEOTIDE SEQUENCE [LARGE SCALE GENOMIC DNA]</scope>
    <source>
        <strain evidence="2 3">Hm-17</strain>
    </source>
</reference>
<organism evidence="2 3">
    <name type="scientific">Helicobacter mastomyrinus</name>
    <dbReference type="NCBI Taxonomy" id="287948"/>
    <lineage>
        <taxon>Bacteria</taxon>
        <taxon>Pseudomonadati</taxon>
        <taxon>Campylobacterota</taxon>
        <taxon>Epsilonproteobacteria</taxon>
        <taxon>Campylobacterales</taxon>
        <taxon>Helicobacteraceae</taxon>
        <taxon>Helicobacter</taxon>
    </lineage>
</organism>
<feature type="domain" description="DUF5675" evidence="1">
    <location>
        <begin position="23"/>
        <end position="162"/>
    </location>
</feature>
<name>A0ABZ3F5B9_9HELI</name>
<evidence type="ECO:0000313" key="2">
    <source>
        <dbReference type="EMBL" id="XAM17604.1"/>
    </source>
</evidence>
<evidence type="ECO:0000313" key="3">
    <source>
        <dbReference type="Proteomes" id="UP001434737"/>
    </source>
</evidence>
<dbReference type="EMBL" id="CP145316">
    <property type="protein sequence ID" value="XAM17604.1"/>
    <property type="molecule type" value="Genomic_DNA"/>
</dbReference>
<keyword evidence="3" id="KW-1185">Reference proteome</keyword>
<sequence length="179" mass="20297">MKYKIILQRLSEHKDVKKPNVAKIEDSTLGKFSVNEVQENGTLKEIWSCFTCENIGESTDTPKQDKRIVAREYKLEWTGSGKNASLAKNHPEYKMKDGRNTAIWVTCDNVLPTFRNRRILIHVGNYPQDTEGCILLGKSKNDSTGTISSSIVACKEFFDLVKKIGIENIDCLDVKEIQN</sequence>
<accession>A0ABZ3F5B9</accession>
<dbReference type="RefSeq" id="WP_343353251.1">
    <property type="nucleotide sequence ID" value="NZ_CP145316.1"/>
</dbReference>
<gene>
    <name evidence="2" type="ORF">V3I05_07905</name>
</gene>
<dbReference type="Pfam" id="PF18925">
    <property type="entry name" value="DUF5675"/>
    <property type="match status" value="1"/>
</dbReference>
<dbReference type="Proteomes" id="UP001434737">
    <property type="component" value="Chromosome"/>
</dbReference>
<proteinExistence type="predicted"/>